<evidence type="ECO:0000313" key="2">
    <source>
        <dbReference type="EMBL" id="KAK8001148.1"/>
    </source>
</evidence>
<dbReference type="Proteomes" id="UP001396898">
    <property type="component" value="Unassembled WGS sequence"/>
</dbReference>
<dbReference type="PANTHER" id="PTHR35910">
    <property type="entry name" value="2EXR DOMAIN-CONTAINING PROTEIN"/>
    <property type="match status" value="1"/>
</dbReference>
<dbReference type="Pfam" id="PF20150">
    <property type="entry name" value="2EXR"/>
    <property type="match status" value="1"/>
</dbReference>
<dbReference type="EMBL" id="JAQQWI010000018">
    <property type="protein sequence ID" value="KAK8001148.1"/>
    <property type="molecule type" value="Genomic_DNA"/>
</dbReference>
<feature type="domain" description="2EXR" evidence="1">
    <location>
        <begin position="152"/>
        <end position="237"/>
    </location>
</feature>
<reference evidence="2 3" key="1">
    <citation type="submission" date="2023-01" db="EMBL/GenBank/DDBJ databases">
        <title>Analysis of 21 Apiospora genomes using comparative genomics revels a genus with tremendous synthesis potential of carbohydrate active enzymes and secondary metabolites.</title>
        <authorList>
            <person name="Sorensen T."/>
        </authorList>
    </citation>
    <scope>NUCLEOTIDE SEQUENCE [LARGE SCALE GENOMIC DNA]</scope>
    <source>
        <strain evidence="2 3">CBS 20057</strain>
    </source>
</reference>
<keyword evidence="3" id="KW-1185">Reference proteome</keyword>
<protein>
    <recommendedName>
        <fullName evidence="1">2EXR domain-containing protein</fullName>
    </recommendedName>
</protein>
<dbReference type="InterPro" id="IPR045518">
    <property type="entry name" value="2EXR"/>
</dbReference>
<dbReference type="PANTHER" id="PTHR35910:SF1">
    <property type="entry name" value="2EXR DOMAIN-CONTAINING PROTEIN"/>
    <property type="match status" value="1"/>
</dbReference>
<name>A0ABR1R5V8_9PEZI</name>
<comment type="caution">
    <text evidence="2">The sequence shown here is derived from an EMBL/GenBank/DDBJ whole genome shotgun (WGS) entry which is preliminary data.</text>
</comment>
<evidence type="ECO:0000313" key="3">
    <source>
        <dbReference type="Proteomes" id="UP001396898"/>
    </source>
</evidence>
<proteinExistence type="predicted"/>
<accession>A0ABR1R5V8</accession>
<organism evidence="2 3">
    <name type="scientific">Apiospora marii</name>
    <dbReference type="NCBI Taxonomy" id="335849"/>
    <lineage>
        <taxon>Eukaryota</taxon>
        <taxon>Fungi</taxon>
        <taxon>Dikarya</taxon>
        <taxon>Ascomycota</taxon>
        <taxon>Pezizomycotina</taxon>
        <taxon>Sordariomycetes</taxon>
        <taxon>Xylariomycetidae</taxon>
        <taxon>Amphisphaeriales</taxon>
        <taxon>Apiosporaceae</taxon>
        <taxon>Apiospora</taxon>
    </lineage>
</organism>
<evidence type="ECO:0000259" key="1">
    <source>
        <dbReference type="Pfam" id="PF20150"/>
    </source>
</evidence>
<sequence>MGCPVRFFRAADGHGLQFLPTINDRGGWDAVKILIVEEHQAARFGGDEDHSEHRVFLEFMGRCIWHVFKPEFFSKDDVDADQLIGSHRFIASCSSAELPDIFLSFSLIPEQLPVLKMVGLSDSDWGAPWKALNMMTLNEVAEPAPATESCTFHPFPRLPAELRCQIWQNTWIPGNMDLWASGSPMYRDWNEGRARLLPVSAHVHQESRSETLRKYYIIPNTPEYEFRACVNFELDTLFIDRFTGYASEFPENIFQKFERMKIEMFLMHRFHDWHHPTPTVVPNLWITEAYFPTDRPDHETFDNFVRYVVRRYFTSLQEIEFRLDDSPQVPRLDFMDPDIALSLRPLFIRTSDGQGVEFLPSIKINRWHSTKIRFVGKREADGREDAESAEDHQVFLKYLSLCLWHVFAPDDFLKGDREIEQLVNGPE</sequence>
<gene>
    <name evidence="2" type="ORF">PG991_013370</name>
</gene>